<evidence type="ECO:0000313" key="1">
    <source>
        <dbReference type="EMBL" id="SMX27211.1"/>
    </source>
</evidence>
<evidence type="ECO:0000313" key="2">
    <source>
        <dbReference type="Proteomes" id="UP000225972"/>
    </source>
</evidence>
<dbReference type="AlphaFoldDB" id="A0A238J921"/>
<accession>A0A238J921</accession>
<name>A0A238J921_9RHOB</name>
<dbReference type="Proteomes" id="UP000225972">
    <property type="component" value="Unassembled WGS sequence"/>
</dbReference>
<gene>
    <name evidence="1" type="ORF">TRP8649_01313</name>
</gene>
<reference evidence="2" key="1">
    <citation type="submission" date="2017-05" db="EMBL/GenBank/DDBJ databases">
        <authorList>
            <person name="Rodrigo-Torres L."/>
            <person name="Arahal R. D."/>
            <person name="Lucena T."/>
        </authorList>
    </citation>
    <scope>NUCLEOTIDE SEQUENCE [LARGE SCALE GENOMIC DNA]</scope>
    <source>
        <strain evidence="2">CECT 8649</strain>
    </source>
</reference>
<dbReference type="EMBL" id="FXXP01000001">
    <property type="protein sequence ID" value="SMX27211.1"/>
    <property type="molecule type" value="Genomic_DNA"/>
</dbReference>
<sequence length="38" mass="4115">MSGELCDLNSAANKIRAERAQFANFTSGFRSLAVRGKP</sequence>
<organism evidence="1 2">
    <name type="scientific">Pelagimonas phthalicica</name>
    <dbReference type="NCBI Taxonomy" id="1037362"/>
    <lineage>
        <taxon>Bacteria</taxon>
        <taxon>Pseudomonadati</taxon>
        <taxon>Pseudomonadota</taxon>
        <taxon>Alphaproteobacteria</taxon>
        <taxon>Rhodobacterales</taxon>
        <taxon>Roseobacteraceae</taxon>
        <taxon>Pelagimonas</taxon>
    </lineage>
</organism>
<keyword evidence="2" id="KW-1185">Reference proteome</keyword>
<protein>
    <submittedName>
        <fullName evidence="1">Uncharacterized protein</fullName>
    </submittedName>
</protein>
<proteinExistence type="predicted"/>